<dbReference type="Gene3D" id="1.10.287.70">
    <property type="match status" value="1"/>
</dbReference>
<name>Q7V857_PROMM</name>
<evidence type="ECO:0000256" key="3">
    <source>
        <dbReference type="ARBA" id="ARBA00022692"/>
    </source>
</evidence>
<keyword evidence="6 10" id="KW-0472">Membrane</keyword>
<dbReference type="HOGENOM" id="CLU_019602_21_1_3"/>
<evidence type="ECO:0000256" key="11">
    <source>
        <dbReference type="SAM" id="SignalP"/>
    </source>
</evidence>
<dbReference type="Pfam" id="PF07885">
    <property type="entry name" value="Ion_trans_2"/>
    <property type="match status" value="1"/>
</dbReference>
<evidence type="ECO:0000313" key="15">
    <source>
        <dbReference type="Proteomes" id="UP000001423"/>
    </source>
</evidence>
<dbReference type="InterPro" id="IPR001638">
    <property type="entry name" value="Solute-binding_3/MltF_N"/>
</dbReference>
<keyword evidence="3 10" id="KW-0812">Transmembrane</keyword>
<feature type="domain" description="Solute-binding protein family 3/N-terminal" evidence="12">
    <location>
        <begin position="28"/>
        <end position="359"/>
    </location>
</feature>
<dbReference type="eggNOG" id="COG0834">
    <property type="taxonomic scope" value="Bacteria"/>
</dbReference>
<protein>
    <submittedName>
        <fullName evidence="14">Possible ligand gated channel (GIC family)</fullName>
    </submittedName>
</protein>
<accession>Q7V857</accession>
<keyword evidence="7" id="KW-0675">Receptor</keyword>
<keyword evidence="15" id="KW-1185">Reference proteome</keyword>
<dbReference type="SMART" id="SM00062">
    <property type="entry name" value="PBPb"/>
    <property type="match status" value="1"/>
</dbReference>
<reference evidence="14 15" key="1">
    <citation type="journal article" date="2003" name="Nature">
        <title>Genome divergence in two Prochlorococcus ecotypes reflects oceanic niche differentiation.</title>
        <authorList>
            <person name="Rocap G."/>
            <person name="Larimer F.W."/>
            <person name="Lamerdin J.E."/>
            <person name="Malfatti S."/>
            <person name="Chain P."/>
            <person name="Ahlgren N.A."/>
            <person name="Arellano A."/>
            <person name="Coleman M."/>
            <person name="Hauser L."/>
            <person name="Hess W.R."/>
            <person name="Johnson Z.I."/>
            <person name="Land M.L."/>
            <person name="Lindell D."/>
            <person name="Post A.F."/>
            <person name="Regala W."/>
            <person name="Shah M."/>
            <person name="Shaw S.L."/>
            <person name="Steglich C."/>
            <person name="Sullivan M.B."/>
            <person name="Ting C.S."/>
            <person name="Tolonen A."/>
            <person name="Webb E.A."/>
            <person name="Zinser E.R."/>
            <person name="Chisholm S.W."/>
        </authorList>
    </citation>
    <scope>NUCLEOTIDE SEQUENCE [LARGE SCALE GENOMIC DNA]</scope>
    <source>
        <strain evidence="15">MIT 9313</strain>
    </source>
</reference>
<evidence type="ECO:0000256" key="9">
    <source>
        <dbReference type="ARBA" id="ARBA00023303"/>
    </source>
</evidence>
<evidence type="ECO:0000256" key="8">
    <source>
        <dbReference type="ARBA" id="ARBA00023180"/>
    </source>
</evidence>
<dbReference type="GO" id="GO:0016020">
    <property type="term" value="C:membrane"/>
    <property type="evidence" value="ECO:0007669"/>
    <property type="project" value="UniProtKB-SubCell"/>
</dbReference>
<keyword evidence="5" id="KW-0406">Ion transport</keyword>
<keyword evidence="2" id="KW-0813">Transport</keyword>
<dbReference type="EMBL" id="BX548175">
    <property type="protein sequence ID" value="CAE20690.1"/>
    <property type="molecule type" value="Genomic_DNA"/>
</dbReference>
<evidence type="ECO:0000256" key="4">
    <source>
        <dbReference type="ARBA" id="ARBA00022989"/>
    </source>
</evidence>
<dbReference type="SUPFAM" id="SSF81324">
    <property type="entry name" value="Voltage-gated potassium channels"/>
    <property type="match status" value="1"/>
</dbReference>
<keyword evidence="9" id="KW-0407">Ion channel</keyword>
<feature type="transmembrane region" description="Helical" evidence="10">
    <location>
        <begin position="206"/>
        <end position="233"/>
    </location>
</feature>
<dbReference type="InterPro" id="IPR015683">
    <property type="entry name" value="Ionotropic_Glu_rcpt"/>
</dbReference>
<evidence type="ECO:0000256" key="6">
    <source>
        <dbReference type="ARBA" id="ARBA00023136"/>
    </source>
</evidence>
<organism evidence="14 15">
    <name type="scientific">Prochlorococcus marinus (strain MIT 9313)</name>
    <dbReference type="NCBI Taxonomy" id="74547"/>
    <lineage>
        <taxon>Bacteria</taxon>
        <taxon>Bacillati</taxon>
        <taxon>Cyanobacteriota</taxon>
        <taxon>Cyanophyceae</taxon>
        <taxon>Synechococcales</taxon>
        <taxon>Prochlorococcaceae</taxon>
        <taxon>Prochlorococcus</taxon>
    </lineage>
</organism>
<evidence type="ECO:0000256" key="7">
    <source>
        <dbReference type="ARBA" id="ARBA00023170"/>
    </source>
</evidence>
<comment type="subcellular location">
    <subcellularLocation>
        <location evidence="1">Membrane</location>
        <topology evidence="1">Multi-pass membrane protein</topology>
    </subcellularLocation>
</comment>
<gene>
    <name evidence="14" type="ordered locus">PMT_0515</name>
</gene>
<dbReference type="InterPro" id="IPR001320">
    <property type="entry name" value="Iontro_rcpt_C"/>
</dbReference>
<dbReference type="Pfam" id="PF00497">
    <property type="entry name" value="SBP_bac_3"/>
    <property type="match status" value="1"/>
</dbReference>
<dbReference type="Proteomes" id="UP000001423">
    <property type="component" value="Chromosome"/>
</dbReference>
<dbReference type="AlphaFoldDB" id="Q7V857"/>
<dbReference type="SUPFAM" id="SSF53850">
    <property type="entry name" value="Periplasmic binding protein-like II"/>
    <property type="match status" value="1"/>
</dbReference>
<dbReference type="InterPro" id="IPR013099">
    <property type="entry name" value="K_chnl_dom"/>
</dbReference>
<sequence length="359" mass="38948">MGGMNLKRRLSVAALIVMATPSPLQAMALRVGVSGSPPFVDKKAGVYEGISVEVWRQIAHAEKLEYFLIPYPNIDSNIKAVADGKIDLAIGPISITPDRVARNGIEFTQPYFYAEEGVLVPSQPPGLWARIKPLFGVAALSSITFLLFTLFCVGNLIWLAERKRNPEHFPPQYIKGLGNGIWFALVTLTTVGYGDRAPLTKAGRSIAGVWMVISLASVSTITAGLASAFTVSLSQTQLSGVMKPSDLDGELIGVVTGTTGVSLARSYGARPFPVPTLKEAIHLIKRNKVSGVISDTPILSYYMKNSPDKSLTLAPFRLSLQTYGFVVPSDSPLERLINIELLRLERSHQVKAISDRILK</sequence>
<evidence type="ECO:0000313" key="14">
    <source>
        <dbReference type="EMBL" id="CAE20690.1"/>
    </source>
</evidence>
<evidence type="ECO:0000259" key="13">
    <source>
        <dbReference type="SMART" id="SM00079"/>
    </source>
</evidence>
<dbReference type="Gene3D" id="3.40.190.10">
    <property type="entry name" value="Periplasmic binding protein-like II"/>
    <property type="match status" value="3"/>
</dbReference>
<dbReference type="GO" id="GO:0015276">
    <property type="term" value="F:ligand-gated monoatomic ion channel activity"/>
    <property type="evidence" value="ECO:0007669"/>
    <property type="project" value="InterPro"/>
</dbReference>
<evidence type="ECO:0000256" key="2">
    <source>
        <dbReference type="ARBA" id="ARBA00022448"/>
    </source>
</evidence>
<keyword evidence="11" id="KW-0732">Signal</keyword>
<evidence type="ECO:0000256" key="10">
    <source>
        <dbReference type="SAM" id="Phobius"/>
    </source>
</evidence>
<dbReference type="SMART" id="SM00079">
    <property type="entry name" value="PBPe"/>
    <property type="match status" value="1"/>
</dbReference>
<evidence type="ECO:0000256" key="1">
    <source>
        <dbReference type="ARBA" id="ARBA00004141"/>
    </source>
</evidence>
<keyword evidence="8" id="KW-0325">Glycoprotein</keyword>
<keyword evidence="4 10" id="KW-1133">Transmembrane helix</keyword>
<evidence type="ECO:0000259" key="12">
    <source>
        <dbReference type="SMART" id="SM00062"/>
    </source>
</evidence>
<feature type="chain" id="PRO_5004292412" evidence="11">
    <location>
        <begin position="27"/>
        <end position="359"/>
    </location>
</feature>
<dbReference type="PANTHER" id="PTHR18966">
    <property type="entry name" value="IONOTROPIC GLUTAMATE RECEPTOR"/>
    <property type="match status" value="1"/>
</dbReference>
<feature type="domain" description="Ionotropic glutamate receptor C-terminal" evidence="13">
    <location>
        <begin position="28"/>
        <end position="359"/>
    </location>
</feature>
<feature type="transmembrane region" description="Helical" evidence="10">
    <location>
        <begin position="134"/>
        <end position="160"/>
    </location>
</feature>
<evidence type="ECO:0000256" key="5">
    <source>
        <dbReference type="ARBA" id="ARBA00023065"/>
    </source>
</evidence>
<feature type="signal peptide" evidence="11">
    <location>
        <begin position="1"/>
        <end position="26"/>
    </location>
</feature>
<dbReference type="KEGG" id="pmt:PMT_0515"/>
<feature type="transmembrane region" description="Helical" evidence="10">
    <location>
        <begin position="172"/>
        <end position="194"/>
    </location>
</feature>
<proteinExistence type="predicted"/>